<feature type="domain" description="MacB-like periplasmic core" evidence="8">
    <location>
        <begin position="21"/>
        <end position="240"/>
    </location>
</feature>
<feature type="transmembrane region" description="Helical" evidence="6">
    <location>
        <begin position="333"/>
        <end position="359"/>
    </location>
</feature>
<dbReference type="InterPro" id="IPR025857">
    <property type="entry name" value="MacB_PCD"/>
</dbReference>
<feature type="transmembrane region" description="Helical" evidence="6">
    <location>
        <begin position="716"/>
        <end position="742"/>
    </location>
</feature>
<evidence type="ECO:0000256" key="6">
    <source>
        <dbReference type="SAM" id="Phobius"/>
    </source>
</evidence>
<dbReference type="RefSeq" id="WP_273628731.1">
    <property type="nucleotide sequence ID" value="NZ_CP117167.1"/>
</dbReference>
<keyword evidence="4 6" id="KW-1133">Transmembrane helix</keyword>
<evidence type="ECO:0000256" key="4">
    <source>
        <dbReference type="ARBA" id="ARBA00022989"/>
    </source>
</evidence>
<sequence length="795" mass="89248">MIRNYIKVALRNLKHNKAYAIINVVGLSLGITCGILIFMLVSYHLSFDSFHRNKQRIYRVVTEFHEESIEYQPGVPQPLGKAVRDNYSFAEHVARIKTNRKVLISLPGAKDVKKFDEEETVAFAEPQFFDIFNFPLLQGDRKTMLAEPNTAIITQKMAAKYFGTEEAIGKIIRYNNKTDFKVTGILKDIPNNTDYKSEIYLSYLNLKDAYPDLARDDSWTQVSSSMQCFLLLKPSVTQQNVDLNFVGFAKKYLAPEDAKTTTYKLQPLNDIHFNTDYSGETDRRMLWAFALVGLFLIVTACVNFINLATAQVLNRAKEVGVRKVMGGVPKQLFWQFISETALITLLSVAGACVLAYLALPYLNDLFGTKIQFNTGTDIELASFLVLLSLVVIFLSGSYPGLVLAKFQPVIALKGEVSQKNVGGFSLRRVLVITQFAISQVLIIGTIVIASQMNFSRTTDLGFNKQGIILLPVPTDDKMKMNTLHNRLASVPGVESVSICHQPPASQSNNLTGIRYGNNVKDELWEINEKDADDQYIKTFGLKLIAGRNLFPSDTSREFVVNEVVVKKLNLRSPQDIIGKMIRAGGNTGPVVGVIKNFHNASFRQGIAPVFLTTNYQSYDNYAIKVNLNNAKPALAAFDKLWTETYPDHIYSYQFLDERLAKFYDQDNTMLKLIEVFACIAILIGCLGLYGLISFMALRKTKEIGVRKVLGASVQNIIWLFGREFGMLVLVAFVIAAPLAWWAMHHYLQDFKYRIALSPWIFLSAVLITIVISSLTVSYRSVKAALANPVKSLRSK</sequence>
<feature type="transmembrane region" description="Helical" evidence="6">
    <location>
        <begin position="380"/>
        <end position="398"/>
    </location>
</feature>
<proteinExistence type="predicted"/>
<reference evidence="9 10" key="1">
    <citation type="submission" date="2023-02" db="EMBL/GenBank/DDBJ databases">
        <title>Genome sequence of Mucilaginibacter jinjuensis strain KACC 16571.</title>
        <authorList>
            <person name="Kim S."/>
            <person name="Heo J."/>
            <person name="Kwon S.-W."/>
        </authorList>
    </citation>
    <scope>NUCLEOTIDE SEQUENCE [LARGE SCALE GENOMIC DNA]</scope>
    <source>
        <strain evidence="9 10">KACC 16571</strain>
    </source>
</reference>
<feature type="transmembrane region" description="Helical" evidence="6">
    <location>
        <begin position="429"/>
        <end position="449"/>
    </location>
</feature>
<evidence type="ECO:0000256" key="2">
    <source>
        <dbReference type="ARBA" id="ARBA00022475"/>
    </source>
</evidence>
<comment type="subcellular location">
    <subcellularLocation>
        <location evidence="1">Cell membrane</location>
        <topology evidence="1">Multi-pass membrane protein</topology>
    </subcellularLocation>
</comment>
<evidence type="ECO:0000313" key="9">
    <source>
        <dbReference type="EMBL" id="WCT10542.1"/>
    </source>
</evidence>
<feature type="domain" description="ABC3 transporter permease C-terminal" evidence="7">
    <location>
        <begin position="675"/>
        <end position="782"/>
    </location>
</feature>
<protein>
    <submittedName>
        <fullName evidence="9">ABC transporter permease</fullName>
    </submittedName>
</protein>
<feature type="domain" description="ABC3 transporter permease C-terminal" evidence="7">
    <location>
        <begin position="291"/>
        <end position="408"/>
    </location>
</feature>
<feature type="transmembrane region" description="Helical" evidence="6">
    <location>
        <begin position="286"/>
        <end position="313"/>
    </location>
</feature>
<organism evidence="9 10">
    <name type="scientific">Mucilaginibacter jinjuensis</name>
    <dbReference type="NCBI Taxonomy" id="1176721"/>
    <lineage>
        <taxon>Bacteria</taxon>
        <taxon>Pseudomonadati</taxon>
        <taxon>Bacteroidota</taxon>
        <taxon>Sphingobacteriia</taxon>
        <taxon>Sphingobacteriales</taxon>
        <taxon>Sphingobacteriaceae</taxon>
        <taxon>Mucilaginibacter</taxon>
    </lineage>
</organism>
<keyword evidence="3 6" id="KW-0812">Transmembrane</keyword>
<dbReference type="Pfam" id="PF12704">
    <property type="entry name" value="MacB_PCD"/>
    <property type="match status" value="1"/>
</dbReference>
<feature type="transmembrane region" description="Helical" evidence="6">
    <location>
        <begin position="20"/>
        <end position="46"/>
    </location>
</feature>
<dbReference type="PANTHER" id="PTHR30572">
    <property type="entry name" value="MEMBRANE COMPONENT OF TRANSPORTER-RELATED"/>
    <property type="match status" value="1"/>
</dbReference>
<evidence type="ECO:0000256" key="3">
    <source>
        <dbReference type="ARBA" id="ARBA00022692"/>
    </source>
</evidence>
<evidence type="ECO:0000313" key="10">
    <source>
        <dbReference type="Proteomes" id="UP001216139"/>
    </source>
</evidence>
<evidence type="ECO:0000259" key="7">
    <source>
        <dbReference type="Pfam" id="PF02687"/>
    </source>
</evidence>
<dbReference type="Proteomes" id="UP001216139">
    <property type="component" value="Chromosome"/>
</dbReference>
<dbReference type="InterPro" id="IPR003838">
    <property type="entry name" value="ABC3_permease_C"/>
</dbReference>
<gene>
    <name evidence="9" type="ORF">PQO05_17535</name>
</gene>
<accession>A0ABY7T4B0</accession>
<evidence type="ECO:0000259" key="8">
    <source>
        <dbReference type="Pfam" id="PF12704"/>
    </source>
</evidence>
<dbReference type="EMBL" id="CP117167">
    <property type="protein sequence ID" value="WCT10542.1"/>
    <property type="molecule type" value="Genomic_DNA"/>
</dbReference>
<keyword evidence="10" id="KW-1185">Reference proteome</keyword>
<keyword evidence="5 6" id="KW-0472">Membrane</keyword>
<dbReference type="InterPro" id="IPR050250">
    <property type="entry name" value="Macrolide_Exporter_MacB"/>
</dbReference>
<evidence type="ECO:0000256" key="5">
    <source>
        <dbReference type="ARBA" id="ARBA00023136"/>
    </source>
</evidence>
<keyword evidence="2" id="KW-1003">Cell membrane</keyword>
<evidence type="ECO:0000256" key="1">
    <source>
        <dbReference type="ARBA" id="ARBA00004651"/>
    </source>
</evidence>
<dbReference type="PANTHER" id="PTHR30572:SF18">
    <property type="entry name" value="ABC-TYPE MACROLIDE FAMILY EXPORT SYSTEM PERMEASE COMPONENT 2"/>
    <property type="match status" value="1"/>
</dbReference>
<name>A0ABY7T4B0_9SPHI</name>
<dbReference type="Pfam" id="PF02687">
    <property type="entry name" value="FtsX"/>
    <property type="match status" value="2"/>
</dbReference>
<feature type="transmembrane region" description="Helical" evidence="6">
    <location>
        <begin position="675"/>
        <end position="696"/>
    </location>
</feature>
<feature type="transmembrane region" description="Helical" evidence="6">
    <location>
        <begin position="754"/>
        <end position="778"/>
    </location>
</feature>